<proteinExistence type="predicted"/>
<evidence type="ECO:0000313" key="1">
    <source>
        <dbReference type="EMBL" id="OMP06740.1"/>
    </source>
</evidence>
<name>A0A1R3KI22_COCAP</name>
<organism evidence="1 2">
    <name type="scientific">Corchorus capsularis</name>
    <name type="common">Jute</name>
    <dbReference type="NCBI Taxonomy" id="210143"/>
    <lineage>
        <taxon>Eukaryota</taxon>
        <taxon>Viridiplantae</taxon>
        <taxon>Streptophyta</taxon>
        <taxon>Embryophyta</taxon>
        <taxon>Tracheophyta</taxon>
        <taxon>Spermatophyta</taxon>
        <taxon>Magnoliopsida</taxon>
        <taxon>eudicotyledons</taxon>
        <taxon>Gunneridae</taxon>
        <taxon>Pentapetalae</taxon>
        <taxon>rosids</taxon>
        <taxon>malvids</taxon>
        <taxon>Malvales</taxon>
        <taxon>Malvaceae</taxon>
        <taxon>Grewioideae</taxon>
        <taxon>Apeibeae</taxon>
        <taxon>Corchorus</taxon>
    </lineage>
</organism>
<dbReference type="EMBL" id="AWWV01004798">
    <property type="protein sequence ID" value="OMP06740.1"/>
    <property type="molecule type" value="Genomic_DNA"/>
</dbReference>
<evidence type="ECO:0000313" key="2">
    <source>
        <dbReference type="Proteomes" id="UP000188268"/>
    </source>
</evidence>
<sequence>MDSKLSIGIGLKPIKSFKGLLTRADC</sequence>
<dbReference type="Proteomes" id="UP000188268">
    <property type="component" value="Unassembled WGS sequence"/>
</dbReference>
<keyword evidence="2" id="KW-1185">Reference proteome</keyword>
<protein>
    <submittedName>
        <fullName evidence="1">Uncharacterized protein</fullName>
    </submittedName>
</protein>
<accession>A0A1R3KI22</accession>
<reference evidence="1 2" key="1">
    <citation type="submission" date="2013-09" db="EMBL/GenBank/DDBJ databases">
        <title>Corchorus capsularis genome sequencing.</title>
        <authorList>
            <person name="Alam M."/>
            <person name="Haque M.S."/>
            <person name="Islam M.S."/>
            <person name="Emdad E.M."/>
            <person name="Islam M.M."/>
            <person name="Ahmed B."/>
            <person name="Halim A."/>
            <person name="Hossen Q.M.M."/>
            <person name="Hossain M.Z."/>
            <person name="Ahmed R."/>
            <person name="Khan M.M."/>
            <person name="Islam R."/>
            <person name="Rashid M.M."/>
            <person name="Khan S.A."/>
            <person name="Rahman M.S."/>
            <person name="Alam M."/>
        </authorList>
    </citation>
    <scope>NUCLEOTIDE SEQUENCE [LARGE SCALE GENOMIC DNA]</scope>
    <source>
        <strain evidence="2">cv. CVL-1</strain>
        <tissue evidence="1">Whole seedling</tissue>
    </source>
</reference>
<dbReference type="Gramene" id="OMP06740">
    <property type="protein sequence ID" value="OMP06740"/>
    <property type="gene ID" value="CCACVL1_01449"/>
</dbReference>
<dbReference type="AlphaFoldDB" id="A0A1R3KI22"/>
<gene>
    <name evidence="1" type="ORF">CCACVL1_01449</name>
</gene>
<comment type="caution">
    <text evidence="1">The sequence shown here is derived from an EMBL/GenBank/DDBJ whole genome shotgun (WGS) entry which is preliminary data.</text>
</comment>